<dbReference type="PANTHER" id="PTHR33124:SF39">
    <property type="entry name" value="TRANSCRIPTION FACTOR UPBEAT1"/>
    <property type="match status" value="1"/>
</dbReference>
<evidence type="ECO:0000256" key="4">
    <source>
        <dbReference type="ARBA" id="ARBA00023242"/>
    </source>
</evidence>
<evidence type="ECO:0000256" key="3">
    <source>
        <dbReference type="ARBA" id="ARBA00023163"/>
    </source>
</evidence>
<dbReference type="GO" id="GO:0005634">
    <property type="term" value="C:nucleus"/>
    <property type="evidence" value="ECO:0007669"/>
    <property type="project" value="UniProtKB-SubCell"/>
</dbReference>
<dbReference type="GO" id="GO:0006355">
    <property type="term" value="P:regulation of DNA-templated transcription"/>
    <property type="evidence" value="ECO:0007669"/>
    <property type="project" value="InterPro"/>
</dbReference>
<sequence>MGVSPVQSLLIALKMERSMPQGNGQSCSANGCLGSKVMEVQAAKRRWQGKKQRMARKYARHVLRIKKLDTARILMMKKTARLGSRKHANNGIGRRVRTLKRLIPNGESMGNLDGLFRETADYILSLQMRVRVMQTAVNVLTNSDE</sequence>
<dbReference type="InterPro" id="IPR044660">
    <property type="entry name" value="IBH1-like"/>
</dbReference>
<accession>A0A2I4HVN0</accession>
<dbReference type="InterPro" id="IPR044549">
    <property type="entry name" value="bHLH_AtIBH1-like"/>
</dbReference>
<proteinExistence type="predicted"/>
<dbReference type="CDD" id="cd11444">
    <property type="entry name" value="bHLH_AtIBH1_like"/>
    <property type="match status" value="1"/>
</dbReference>
<dbReference type="RefSeq" id="XP_018860198.1">
    <property type="nucleotide sequence ID" value="XM_019004653.2"/>
</dbReference>
<evidence type="ECO:0000256" key="2">
    <source>
        <dbReference type="ARBA" id="ARBA00023015"/>
    </source>
</evidence>
<reference evidence="6" key="1">
    <citation type="submission" date="2025-08" db="UniProtKB">
        <authorList>
            <consortium name="RefSeq"/>
        </authorList>
    </citation>
    <scope>IDENTIFICATION</scope>
    <source>
        <tissue evidence="6">Leaves</tissue>
    </source>
</reference>
<keyword evidence="5" id="KW-1185">Reference proteome</keyword>
<evidence type="ECO:0000256" key="1">
    <source>
        <dbReference type="ARBA" id="ARBA00004123"/>
    </source>
</evidence>
<dbReference type="AlphaFoldDB" id="A0A2I4HVN0"/>
<dbReference type="GeneID" id="109021920"/>
<keyword evidence="2" id="KW-0805">Transcription regulation</keyword>
<gene>
    <name evidence="6" type="primary">LOC109021920</name>
</gene>
<evidence type="ECO:0000313" key="5">
    <source>
        <dbReference type="Proteomes" id="UP000235220"/>
    </source>
</evidence>
<dbReference type="Gramene" id="Jr08_11270_p1">
    <property type="protein sequence ID" value="cds.Jr08_11270_p1"/>
    <property type="gene ID" value="Jr08_11270"/>
</dbReference>
<dbReference type="OrthoDB" id="1935502at2759"/>
<keyword evidence="4" id="KW-0539">Nucleus</keyword>
<evidence type="ECO:0000313" key="6">
    <source>
        <dbReference type="RefSeq" id="XP_018860198.1"/>
    </source>
</evidence>
<name>A0A2I4HVN0_JUGRE</name>
<dbReference type="FunCoup" id="A0A2I4HVN0">
    <property type="interactions" value="61"/>
</dbReference>
<keyword evidence="3" id="KW-0804">Transcription</keyword>
<protein>
    <submittedName>
        <fullName evidence="6">Transcription factor UPBEAT1-like</fullName>
    </submittedName>
</protein>
<comment type="subcellular location">
    <subcellularLocation>
        <location evidence="1">Nucleus</location>
    </subcellularLocation>
</comment>
<dbReference type="Proteomes" id="UP000235220">
    <property type="component" value="Chromosome 8"/>
</dbReference>
<dbReference type="KEGG" id="jre:109021920"/>
<dbReference type="PANTHER" id="PTHR33124">
    <property type="entry name" value="TRANSCRIPTION FACTOR IBH1-LIKE 1"/>
    <property type="match status" value="1"/>
</dbReference>
<organism evidence="5 6">
    <name type="scientific">Juglans regia</name>
    <name type="common">English walnut</name>
    <dbReference type="NCBI Taxonomy" id="51240"/>
    <lineage>
        <taxon>Eukaryota</taxon>
        <taxon>Viridiplantae</taxon>
        <taxon>Streptophyta</taxon>
        <taxon>Embryophyta</taxon>
        <taxon>Tracheophyta</taxon>
        <taxon>Spermatophyta</taxon>
        <taxon>Magnoliopsida</taxon>
        <taxon>eudicotyledons</taxon>
        <taxon>Gunneridae</taxon>
        <taxon>Pentapetalae</taxon>
        <taxon>rosids</taxon>
        <taxon>fabids</taxon>
        <taxon>Fagales</taxon>
        <taxon>Juglandaceae</taxon>
        <taxon>Juglans</taxon>
    </lineage>
</organism>